<protein>
    <submittedName>
        <fullName evidence="2">Transposase</fullName>
    </submittedName>
</protein>
<dbReference type="GO" id="GO:0015074">
    <property type="term" value="P:DNA integration"/>
    <property type="evidence" value="ECO:0007669"/>
    <property type="project" value="InterPro"/>
</dbReference>
<name>A0AAW3U829_XANEU</name>
<dbReference type="EMBL" id="JACHNL010000009">
    <property type="protein sequence ID" value="MBB4725237.1"/>
    <property type="molecule type" value="Genomic_DNA"/>
</dbReference>
<proteinExistence type="predicted"/>
<dbReference type="AlphaFoldDB" id="A0AAW3U829"/>
<comment type="caution">
    <text evidence="2">The sequence shown here is derived from an EMBL/GenBank/DDBJ whole genome shotgun (WGS) entry which is preliminary data.</text>
</comment>
<organism evidence="2 3">
    <name type="scientific">Xanthomonas euvesicatoria</name>
    <dbReference type="NCBI Taxonomy" id="456327"/>
    <lineage>
        <taxon>Bacteria</taxon>
        <taxon>Pseudomonadati</taxon>
        <taxon>Pseudomonadota</taxon>
        <taxon>Gammaproteobacteria</taxon>
        <taxon>Lysobacterales</taxon>
        <taxon>Lysobacteraceae</taxon>
        <taxon>Xanthomonas</taxon>
    </lineage>
</organism>
<reference evidence="2 3" key="1">
    <citation type="submission" date="2020-08" db="EMBL/GenBank/DDBJ databases">
        <title>Studying the diversity of plant-associated saprophytic bacteria and their role in host health and plant-pathogen interactions.</title>
        <authorList>
            <person name="Potnis N."/>
        </authorList>
    </citation>
    <scope>NUCLEOTIDE SEQUENCE [LARGE SCALE GENOMIC DNA]</scope>
    <source>
        <strain evidence="2 3">CFBP 7922</strain>
    </source>
</reference>
<gene>
    <name evidence="2" type="ORF">FHY32_003635</name>
</gene>
<sequence>MPYDNAVMESFFSSLKQELTHHEQFVSLDEARAKLFTYIEVFYNRQRLHSALGYSLAGRV</sequence>
<evidence type="ECO:0000313" key="3">
    <source>
        <dbReference type="Proteomes" id="UP000576603"/>
    </source>
</evidence>
<dbReference type="Proteomes" id="UP000576603">
    <property type="component" value="Unassembled WGS sequence"/>
</dbReference>
<evidence type="ECO:0000313" key="2">
    <source>
        <dbReference type="EMBL" id="MBB4725237.1"/>
    </source>
</evidence>
<evidence type="ECO:0000259" key="1">
    <source>
        <dbReference type="Pfam" id="PF13683"/>
    </source>
</evidence>
<dbReference type="PANTHER" id="PTHR46889:SF4">
    <property type="entry name" value="TRANSPOSASE INSO FOR INSERTION SEQUENCE ELEMENT IS911B-RELATED"/>
    <property type="match status" value="1"/>
</dbReference>
<dbReference type="SUPFAM" id="SSF53098">
    <property type="entry name" value="Ribonuclease H-like"/>
    <property type="match status" value="1"/>
</dbReference>
<feature type="domain" description="Integrase catalytic" evidence="1">
    <location>
        <begin position="2"/>
        <end position="54"/>
    </location>
</feature>
<dbReference type="InterPro" id="IPR050900">
    <property type="entry name" value="Transposase_IS3/IS150/IS904"/>
</dbReference>
<dbReference type="InterPro" id="IPR001584">
    <property type="entry name" value="Integrase_cat-core"/>
</dbReference>
<dbReference type="Pfam" id="PF13683">
    <property type="entry name" value="rve_3"/>
    <property type="match status" value="1"/>
</dbReference>
<dbReference type="InterPro" id="IPR012337">
    <property type="entry name" value="RNaseH-like_sf"/>
</dbReference>
<dbReference type="PANTHER" id="PTHR46889">
    <property type="entry name" value="TRANSPOSASE INSF FOR INSERTION SEQUENCE IS3B-RELATED"/>
    <property type="match status" value="1"/>
</dbReference>
<accession>A0AAW3U829</accession>